<dbReference type="InterPro" id="IPR036388">
    <property type="entry name" value="WH-like_DNA-bd_sf"/>
</dbReference>
<dbReference type="PROSITE" id="PS50931">
    <property type="entry name" value="HTH_LYSR"/>
    <property type="match status" value="1"/>
</dbReference>
<dbReference type="Proteomes" id="UP000509383">
    <property type="component" value="Chromosome"/>
</dbReference>
<sequence length="299" mass="33595">MNHMPPLASLRSFEAVARLGSITRAAAELHVTHSAISQQIKQLELLLGLPLFVREGRGLRLNEDGRLYALQIRRALEDIGEATRLVRDRPEREALTIAVMPSFGAQWLLPRLPRFQARHPLYRIHLQASLGVQDLRQSGIDLAIRMGQGNWEGLERRRLFDDELLLVASPRLNGGDLPQTPQQALRLPLIRTAEPWLRWCQAAGVDEPPADLGLWINDSNLVLEALRLCQGIALERRSLVQGALARGELVQLTGISVPYAFPYWRVWQSGEGVGQKHEDFGRWLDEEAALYRASIGQAP</sequence>
<evidence type="ECO:0000313" key="9">
    <source>
        <dbReference type="Proteomes" id="UP001054892"/>
    </source>
</evidence>
<dbReference type="FunFam" id="1.10.10.10:FF:000001">
    <property type="entry name" value="LysR family transcriptional regulator"/>
    <property type="match status" value="1"/>
</dbReference>
<accession>A0A6J4E0W6</accession>
<dbReference type="AlphaFoldDB" id="A0A6J4E0W6"/>
<dbReference type="GO" id="GO:0003700">
    <property type="term" value="F:DNA-binding transcription factor activity"/>
    <property type="evidence" value="ECO:0007669"/>
    <property type="project" value="InterPro"/>
</dbReference>
<dbReference type="GO" id="GO:0043565">
    <property type="term" value="F:sequence-specific DNA binding"/>
    <property type="evidence" value="ECO:0007669"/>
    <property type="project" value="TreeGrafter"/>
</dbReference>
<dbReference type="KEGG" id="ptw:TUM18999_15880"/>
<evidence type="ECO:0000259" key="5">
    <source>
        <dbReference type="PROSITE" id="PS50931"/>
    </source>
</evidence>
<dbReference type="Proteomes" id="UP001054892">
    <property type="component" value="Unassembled WGS sequence"/>
</dbReference>
<keyword evidence="2" id="KW-0805">Transcription regulation</keyword>
<dbReference type="InterPro" id="IPR036390">
    <property type="entry name" value="WH_DNA-bd_sf"/>
</dbReference>
<dbReference type="PRINTS" id="PR00039">
    <property type="entry name" value="HTHLYSR"/>
</dbReference>
<dbReference type="Gene3D" id="1.10.10.10">
    <property type="entry name" value="Winged helix-like DNA-binding domain superfamily/Winged helix DNA-binding domain"/>
    <property type="match status" value="1"/>
</dbReference>
<keyword evidence="4" id="KW-0804">Transcription</keyword>
<dbReference type="InterPro" id="IPR005119">
    <property type="entry name" value="LysR_subst-bd"/>
</dbReference>
<dbReference type="Pfam" id="PF00126">
    <property type="entry name" value="HTH_1"/>
    <property type="match status" value="1"/>
</dbReference>
<dbReference type="SUPFAM" id="SSF46785">
    <property type="entry name" value="Winged helix' DNA-binding domain"/>
    <property type="match status" value="1"/>
</dbReference>
<evidence type="ECO:0000313" key="7">
    <source>
        <dbReference type="EMBL" id="GJN51441.1"/>
    </source>
</evidence>
<proteinExistence type="inferred from homology"/>
<evidence type="ECO:0000256" key="1">
    <source>
        <dbReference type="ARBA" id="ARBA00009437"/>
    </source>
</evidence>
<evidence type="ECO:0000256" key="2">
    <source>
        <dbReference type="ARBA" id="ARBA00023015"/>
    </source>
</evidence>
<evidence type="ECO:0000313" key="8">
    <source>
        <dbReference type="Proteomes" id="UP000509383"/>
    </source>
</evidence>
<keyword evidence="9" id="KW-1185">Reference proteome</keyword>
<dbReference type="InterPro" id="IPR000847">
    <property type="entry name" value="LysR_HTH_N"/>
</dbReference>
<reference evidence="6 8" key="1">
    <citation type="submission" date="2020-05" db="EMBL/GenBank/DDBJ databases">
        <title>Characterization of novel class B3 metallo-beta-lactamase from novel Pseudomonas species.</title>
        <authorList>
            <person name="Yamada K."/>
            <person name="Aoki K."/>
            <person name="Ishii Y."/>
        </authorList>
    </citation>
    <scope>NUCLEOTIDE SEQUENCE [LARGE SCALE GENOMIC DNA]</scope>
    <source>
        <strain evidence="6 8">TUM18999</strain>
        <strain evidence="7 9">TUM20286</strain>
    </source>
</reference>
<gene>
    <name evidence="6" type="ORF">TUM18999_15880</name>
    <name evidence="7" type="ORF">TUM20286_11930</name>
</gene>
<dbReference type="Pfam" id="PF03466">
    <property type="entry name" value="LysR_substrate"/>
    <property type="match status" value="1"/>
</dbReference>
<evidence type="ECO:0000256" key="4">
    <source>
        <dbReference type="ARBA" id="ARBA00023163"/>
    </source>
</evidence>
<protein>
    <submittedName>
        <fullName evidence="6">Transcriptional regulator</fullName>
    </submittedName>
</protein>
<dbReference type="PANTHER" id="PTHR30537">
    <property type="entry name" value="HTH-TYPE TRANSCRIPTIONAL REGULATOR"/>
    <property type="match status" value="1"/>
</dbReference>
<dbReference type="RefSeq" id="WP_173176498.1">
    <property type="nucleotide sequence ID" value="NZ_AP023189.1"/>
</dbReference>
<evidence type="ECO:0000313" key="6">
    <source>
        <dbReference type="EMBL" id="BCG23397.1"/>
    </source>
</evidence>
<keyword evidence="3" id="KW-0238">DNA-binding</keyword>
<dbReference type="SUPFAM" id="SSF53850">
    <property type="entry name" value="Periplasmic binding protein-like II"/>
    <property type="match status" value="1"/>
</dbReference>
<dbReference type="CDD" id="cd08432">
    <property type="entry name" value="PBP2_GcdR_TrpI_HvrB_AmpR_like"/>
    <property type="match status" value="1"/>
</dbReference>
<dbReference type="EMBL" id="BQKM01000002">
    <property type="protein sequence ID" value="GJN51441.1"/>
    <property type="molecule type" value="Genomic_DNA"/>
</dbReference>
<dbReference type="Gene3D" id="3.40.190.10">
    <property type="entry name" value="Periplasmic binding protein-like II"/>
    <property type="match status" value="2"/>
</dbReference>
<comment type="similarity">
    <text evidence="1">Belongs to the LysR transcriptional regulatory family.</text>
</comment>
<organism evidence="6 8">
    <name type="scientific">Pseudomonas tohonis</name>
    <dbReference type="NCBI Taxonomy" id="2725477"/>
    <lineage>
        <taxon>Bacteria</taxon>
        <taxon>Pseudomonadati</taxon>
        <taxon>Pseudomonadota</taxon>
        <taxon>Gammaproteobacteria</taxon>
        <taxon>Pseudomonadales</taxon>
        <taxon>Pseudomonadaceae</taxon>
        <taxon>Pseudomonas</taxon>
    </lineage>
</organism>
<evidence type="ECO:0000256" key="3">
    <source>
        <dbReference type="ARBA" id="ARBA00023125"/>
    </source>
</evidence>
<dbReference type="PANTHER" id="PTHR30537:SF79">
    <property type="entry name" value="TRANSCRIPTIONAL REGULATOR-RELATED"/>
    <property type="match status" value="1"/>
</dbReference>
<dbReference type="GO" id="GO:0006351">
    <property type="term" value="P:DNA-templated transcription"/>
    <property type="evidence" value="ECO:0007669"/>
    <property type="project" value="TreeGrafter"/>
</dbReference>
<dbReference type="EMBL" id="AP023189">
    <property type="protein sequence ID" value="BCG23397.1"/>
    <property type="molecule type" value="Genomic_DNA"/>
</dbReference>
<feature type="domain" description="HTH lysR-type" evidence="5">
    <location>
        <begin position="5"/>
        <end position="62"/>
    </location>
</feature>
<dbReference type="InterPro" id="IPR058163">
    <property type="entry name" value="LysR-type_TF_proteobact-type"/>
</dbReference>
<name>A0A6J4E0W6_9PSED</name>